<accession>H5TC36</accession>
<dbReference type="InterPro" id="IPR018392">
    <property type="entry name" value="LysM"/>
</dbReference>
<dbReference type="EMBL" id="BAET01000018">
    <property type="protein sequence ID" value="GAB55863.1"/>
    <property type="molecule type" value="Genomic_DNA"/>
</dbReference>
<dbReference type="EC" id="3.5.1.28" evidence="3"/>
<evidence type="ECO:0000313" key="7">
    <source>
        <dbReference type="EMBL" id="GAB55863.1"/>
    </source>
</evidence>
<dbReference type="SMART" id="SM00646">
    <property type="entry name" value="Ami_3"/>
    <property type="match status" value="1"/>
</dbReference>
<dbReference type="Proteomes" id="UP000053586">
    <property type="component" value="Unassembled WGS sequence"/>
</dbReference>
<dbReference type="SUPFAM" id="SSF53187">
    <property type="entry name" value="Zn-dependent exopeptidases"/>
    <property type="match status" value="1"/>
</dbReference>
<dbReference type="PROSITE" id="PS51257">
    <property type="entry name" value="PROKAR_LIPOPROTEIN"/>
    <property type="match status" value="1"/>
</dbReference>
<dbReference type="Gene3D" id="3.10.350.10">
    <property type="entry name" value="LysM domain"/>
    <property type="match status" value="1"/>
</dbReference>
<dbReference type="InterPro" id="IPR050695">
    <property type="entry name" value="N-acetylmuramoyl_amidase_3"/>
</dbReference>
<reference evidence="7 8" key="2">
    <citation type="journal article" date="2017" name="Antonie Van Leeuwenhoek">
        <title>Rhizobium rhizosphaerae sp. nov., a novel species isolated from rice rhizosphere.</title>
        <authorList>
            <person name="Zhao J.J."/>
            <person name="Zhang J."/>
            <person name="Zhang R.J."/>
            <person name="Zhang C.W."/>
            <person name="Yin H.Q."/>
            <person name="Zhang X.X."/>
        </authorList>
    </citation>
    <scope>NUCLEOTIDE SEQUENCE [LARGE SCALE GENOMIC DNA]</scope>
    <source>
        <strain evidence="7 8">ACAM 611</strain>
    </source>
</reference>
<dbReference type="RefSeq" id="WP_006005403.1">
    <property type="nucleotide sequence ID" value="NZ_BAET01000018.1"/>
</dbReference>
<name>H5TC36_9ALTE</name>
<comment type="caution">
    <text evidence="7">The sequence shown here is derived from an EMBL/GenBank/DDBJ whole genome shotgun (WGS) entry which is preliminary data.</text>
</comment>
<keyword evidence="4 7" id="KW-0378">Hydrolase</keyword>
<comment type="similarity">
    <text evidence="2">Belongs to the N-acetylmuramoyl-L-alanine amidase 3 family.</text>
</comment>
<dbReference type="STRING" id="56804.BAE46_07490"/>
<evidence type="ECO:0000313" key="8">
    <source>
        <dbReference type="Proteomes" id="UP000053586"/>
    </source>
</evidence>
<dbReference type="InterPro" id="IPR036779">
    <property type="entry name" value="LysM_dom_sf"/>
</dbReference>
<dbReference type="AlphaFoldDB" id="H5TC36"/>
<proteinExistence type="inferred from homology"/>
<dbReference type="PANTHER" id="PTHR30404">
    <property type="entry name" value="N-ACETYLMURAMOYL-L-ALANINE AMIDASE"/>
    <property type="match status" value="1"/>
</dbReference>
<dbReference type="OrthoDB" id="9806267at2"/>
<dbReference type="CDD" id="cd00118">
    <property type="entry name" value="LysM"/>
    <property type="match status" value="1"/>
</dbReference>
<keyword evidence="5" id="KW-0961">Cell wall biogenesis/degradation</keyword>
<feature type="domain" description="LysM" evidence="6">
    <location>
        <begin position="430"/>
        <end position="473"/>
    </location>
</feature>
<evidence type="ECO:0000256" key="3">
    <source>
        <dbReference type="ARBA" id="ARBA00011901"/>
    </source>
</evidence>
<gene>
    <name evidence="7" type="ORF">GPUN_1747</name>
</gene>
<dbReference type="Pfam" id="PF11741">
    <property type="entry name" value="AMIN"/>
    <property type="match status" value="1"/>
</dbReference>
<dbReference type="Pfam" id="PF01520">
    <property type="entry name" value="Amidase_3"/>
    <property type="match status" value="1"/>
</dbReference>
<organism evidence="7 8">
    <name type="scientific">Glaciecola punicea ACAM 611</name>
    <dbReference type="NCBI Taxonomy" id="1121923"/>
    <lineage>
        <taxon>Bacteria</taxon>
        <taxon>Pseudomonadati</taxon>
        <taxon>Pseudomonadota</taxon>
        <taxon>Gammaproteobacteria</taxon>
        <taxon>Alteromonadales</taxon>
        <taxon>Alteromonadaceae</taxon>
        <taxon>Glaciecola</taxon>
    </lineage>
</organism>
<protein>
    <recommendedName>
        <fullName evidence="3">N-acetylmuramoyl-L-alanine amidase</fullName>
        <ecNumber evidence="3">3.5.1.28</ecNumber>
    </recommendedName>
</protein>
<dbReference type="SUPFAM" id="SSF54106">
    <property type="entry name" value="LysM domain"/>
    <property type="match status" value="1"/>
</dbReference>
<dbReference type="CDD" id="cd02696">
    <property type="entry name" value="MurNAc-LAA"/>
    <property type="match status" value="1"/>
</dbReference>
<evidence type="ECO:0000259" key="6">
    <source>
        <dbReference type="PROSITE" id="PS51782"/>
    </source>
</evidence>
<dbReference type="Gene3D" id="3.40.630.40">
    <property type="entry name" value="Zn-dependent exopeptidases"/>
    <property type="match status" value="1"/>
</dbReference>
<keyword evidence="8" id="KW-1185">Reference proteome</keyword>
<dbReference type="InterPro" id="IPR002508">
    <property type="entry name" value="MurNAc-LAA_cat"/>
</dbReference>
<dbReference type="PROSITE" id="PS51782">
    <property type="entry name" value="LYSM"/>
    <property type="match status" value="1"/>
</dbReference>
<evidence type="ECO:0000256" key="2">
    <source>
        <dbReference type="ARBA" id="ARBA00010860"/>
    </source>
</evidence>
<evidence type="ECO:0000256" key="1">
    <source>
        <dbReference type="ARBA" id="ARBA00001561"/>
    </source>
</evidence>
<dbReference type="Pfam" id="PF01476">
    <property type="entry name" value="LysM"/>
    <property type="match status" value="1"/>
</dbReference>
<dbReference type="SMART" id="SM00257">
    <property type="entry name" value="LysM"/>
    <property type="match status" value="1"/>
</dbReference>
<dbReference type="GO" id="GO:0071555">
    <property type="term" value="P:cell wall organization"/>
    <property type="evidence" value="ECO:0007669"/>
    <property type="project" value="UniProtKB-KW"/>
</dbReference>
<reference evidence="7 8" key="1">
    <citation type="journal article" date="2012" name="J. Bacteriol.">
        <title>Genome sequence of proteorhodopsin-containing sea ice bacterium Glaciecola punicea ACAM 611T.</title>
        <authorList>
            <person name="Qin Q.-L."/>
            <person name="Xie B.-B."/>
            <person name="Shu Y.-L."/>
            <person name="Rong J.-C."/>
            <person name="Zhao D.-L."/>
            <person name="Zhang X.-Y."/>
            <person name="Chen X.-L."/>
            <person name="Zhou B.-C."/>
            <person name="Zhanga Y.-Z."/>
        </authorList>
    </citation>
    <scope>NUCLEOTIDE SEQUENCE [LARGE SCALE GENOMIC DNA]</scope>
    <source>
        <strain evidence="7 8">ACAM 611</strain>
    </source>
</reference>
<dbReference type="InterPro" id="IPR021731">
    <property type="entry name" value="AMIN_dom"/>
</dbReference>
<dbReference type="GO" id="GO:0009253">
    <property type="term" value="P:peptidoglycan catabolic process"/>
    <property type="evidence" value="ECO:0007669"/>
    <property type="project" value="InterPro"/>
</dbReference>
<dbReference type="GO" id="GO:0030288">
    <property type="term" value="C:outer membrane-bounded periplasmic space"/>
    <property type="evidence" value="ECO:0007669"/>
    <property type="project" value="TreeGrafter"/>
</dbReference>
<evidence type="ECO:0000256" key="5">
    <source>
        <dbReference type="ARBA" id="ARBA00023316"/>
    </source>
</evidence>
<evidence type="ECO:0000256" key="4">
    <source>
        <dbReference type="ARBA" id="ARBA00022801"/>
    </source>
</evidence>
<dbReference type="GO" id="GO:0008745">
    <property type="term" value="F:N-acetylmuramoyl-L-alanine amidase activity"/>
    <property type="evidence" value="ECO:0007669"/>
    <property type="project" value="UniProtKB-EC"/>
</dbReference>
<dbReference type="Gene3D" id="2.60.40.3500">
    <property type="match status" value="1"/>
</dbReference>
<sequence>MKKSAGTYVKQANSAIALFVYLTFTVFALFIGCVQSVSAKQVNVTDVRFSDSRDLARIVLEFDEPPSFSYFSLANPERVVIDLQNVDNAFNFSSIGLSGNKVSKLRHSTPITSKDSRIVIETNKKLSVRLFTLTPADEDVKQARHRLVIELIDPNPPSEVAISNARSNNADPNVAVNALEPDRDRDIIIVIDAGHGGVDPGSIGPAGTYEKHITLSISKMLARQINAQPGLRAVLTREGDYYISPNDRPEIAVRENADLLVSIHADAFTSPQPRGGSVWFLSKGRADSELGRLLEQTERSSQLLGPAADIIEDRDTERYFAETILNMSMDLFRALSYELSHELIKDMKGVTRMHKSLPQSASLAVLTAPETPSILVEVGFISNPQEEKNLNWAEHRQRLANAMYTSIKRYFKKTPPDGTAWALAKYSQPLSHKVVSGEFLSLIAQRYGVSVKALKMQNKLNSDLLQVGQVLTIPK</sequence>
<dbReference type="PANTHER" id="PTHR30404:SF6">
    <property type="entry name" value="N-ACETYLMURAMOYL-L-ALANINE AMIDASE AMIB"/>
    <property type="match status" value="1"/>
</dbReference>
<comment type="catalytic activity">
    <reaction evidence="1">
        <text>Hydrolyzes the link between N-acetylmuramoyl residues and L-amino acid residues in certain cell-wall glycopeptides.</text>
        <dbReference type="EC" id="3.5.1.28"/>
    </reaction>
</comment>
<dbReference type="eggNOG" id="COG0860">
    <property type="taxonomic scope" value="Bacteria"/>
</dbReference>